<feature type="compositionally biased region" description="Basic and acidic residues" evidence="1">
    <location>
        <begin position="23"/>
        <end position="56"/>
    </location>
</feature>
<evidence type="ECO:0000256" key="1">
    <source>
        <dbReference type="SAM" id="MobiDB-lite"/>
    </source>
</evidence>
<dbReference type="RefSeq" id="WP_054634875.1">
    <property type="nucleotide sequence ID" value="NZ_JBHSOZ010000003.1"/>
</dbReference>
<reference evidence="3" key="1">
    <citation type="journal article" date="2019" name="Int. J. Syst. Evol. Microbiol.">
        <title>The Global Catalogue of Microorganisms (GCM) 10K type strain sequencing project: providing services to taxonomists for standard genome sequencing and annotation.</title>
        <authorList>
            <consortium name="The Broad Institute Genomics Platform"/>
            <consortium name="The Broad Institute Genome Sequencing Center for Infectious Disease"/>
            <person name="Wu L."/>
            <person name="Ma J."/>
        </authorList>
    </citation>
    <scope>NUCLEOTIDE SEQUENCE [LARGE SCALE GENOMIC DNA]</scope>
    <source>
        <strain evidence="3">CECT 7184</strain>
    </source>
</reference>
<dbReference type="InterPro" id="IPR058676">
    <property type="entry name" value="YuzK"/>
</dbReference>
<comment type="caution">
    <text evidence="2">The sequence shown here is derived from an EMBL/GenBank/DDBJ whole genome shotgun (WGS) entry which is preliminary data.</text>
</comment>
<accession>A0ABW0YJ48</accession>
<dbReference type="Proteomes" id="UP001596142">
    <property type="component" value="Unassembled WGS sequence"/>
</dbReference>
<protein>
    <submittedName>
        <fullName evidence="2">Uncharacterized protein</fullName>
    </submittedName>
</protein>
<organism evidence="2 3">
    <name type="scientific">Thalassorhabdus alkalitolerans</name>
    <dbReference type="NCBI Taxonomy" id="2282697"/>
    <lineage>
        <taxon>Bacteria</taxon>
        <taxon>Bacillati</taxon>
        <taxon>Bacillota</taxon>
        <taxon>Bacilli</taxon>
        <taxon>Bacillales</taxon>
        <taxon>Bacillaceae</taxon>
        <taxon>Thalassorhabdus</taxon>
    </lineage>
</organism>
<dbReference type="Pfam" id="PF26149">
    <property type="entry name" value="YuzK"/>
    <property type="match status" value="1"/>
</dbReference>
<keyword evidence="3" id="KW-1185">Reference proteome</keyword>
<evidence type="ECO:0000313" key="3">
    <source>
        <dbReference type="Proteomes" id="UP001596142"/>
    </source>
</evidence>
<feature type="region of interest" description="Disordered" evidence="1">
    <location>
        <begin position="1"/>
        <end position="62"/>
    </location>
</feature>
<sequence length="62" mass="7388">MSEEEKPNVTENMEKGLMQSHGLTHEQYKKDVDNIMDVEKKREADHKKNKDVEKEINSQLFR</sequence>
<evidence type="ECO:0000313" key="2">
    <source>
        <dbReference type="EMBL" id="MFC5712428.1"/>
    </source>
</evidence>
<proteinExistence type="predicted"/>
<gene>
    <name evidence="2" type="ORF">ACFPU1_06520</name>
</gene>
<name>A0ABW0YJ48_9BACI</name>
<dbReference type="EMBL" id="JBHSOZ010000003">
    <property type="protein sequence ID" value="MFC5712428.1"/>
    <property type="molecule type" value="Genomic_DNA"/>
</dbReference>
<feature type="compositionally biased region" description="Basic and acidic residues" evidence="1">
    <location>
        <begin position="1"/>
        <end position="14"/>
    </location>
</feature>